<sequence>MGSGSKYCVRWRKPDEIMLVLDFGNQVFLEYNVATKKEFMQQMPQFSGYDFKANAESVLTFLATRLKGVLKYIVFVGELSHSEQQICHCVTLDFELEQIFFVDTFTATMYYRLSRMYEDFRYASDVVMFIDNDTNVTGSVWRQMGYHLQRYKEITKYPAEGEKLTEADLKKLKEDLVGNVDPEYWVVETRNNNALLEKYLEMKAYATYQYVGLTYRNVAMFAASPLCHLAGALCATHKLKGTYRSRGAIMNFATPEELGKYELLGACTLLRK</sequence>
<organism evidence="1 2">
    <name type="scientific">Panagrellus redivivus</name>
    <name type="common">Microworm</name>
    <dbReference type="NCBI Taxonomy" id="6233"/>
    <lineage>
        <taxon>Eukaryota</taxon>
        <taxon>Metazoa</taxon>
        <taxon>Ecdysozoa</taxon>
        <taxon>Nematoda</taxon>
        <taxon>Chromadorea</taxon>
        <taxon>Rhabditida</taxon>
        <taxon>Tylenchina</taxon>
        <taxon>Panagrolaimomorpha</taxon>
        <taxon>Panagrolaimoidea</taxon>
        <taxon>Panagrolaimidae</taxon>
        <taxon>Panagrellus</taxon>
    </lineage>
</organism>
<dbReference type="AlphaFoldDB" id="A0A7E4W5S7"/>
<reference evidence="2" key="2">
    <citation type="submission" date="2020-10" db="UniProtKB">
        <authorList>
            <consortium name="WormBaseParasite"/>
        </authorList>
    </citation>
    <scope>IDENTIFICATION</scope>
</reference>
<proteinExistence type="predicted"/>
<accession>A0A7E4W5S7</accession>
<evidence type="ECO:0000313" key="2">
    <source>
        <dbReference type="WBParaSite" id="Pan_g6897.t1"/>
    </source>
</evidence>
<name>A0A7E4W5S7_PANRE</name>
<evidence type="ECO:0000313" key="1">
    <source>
        <dbReference type="Proteomes" id="UP000492821"/>
    </source>
</evidence>
<dbReference type="WBParaSite" id="Pan_g6897.t1">
    <property type="protein sequence ID" value="Pan_g6897.t1"/>
    <property type="gene ID" value="Pan_g6897"/>
</dbReference>
<keyword evidence="1" id="KW-1185">Reference proteome</keyword>
<protein>
    <submittedName>
        <fullName evidence="2">P-loop containing nucleoside triphosphate hydrolase</fullName>
    </submittedName>
</protein>
<dbReference type="Proteomes" id="UP000492821">
    <property type="component" value="Unassembled WGS sequence"/>
</dbReference>
<reference evidence="1" key="1">
    <citation type="journal article" date="2013" name="Genetics">
        <title>The draft genome and transcriptome of Panagrellus redivivus are shaped by the harsh demands of a free-living lifestyle.</title>
        <authorList>
            <person name="Srinivasan J."/>
            <person name="Dillman A.R."/>
            <person name="Macchietto M.G."/>
            <person name="Heikkinen L."/>
            <person name="Lakso M."/>
            <person name="Fracchia K.M."/>
            <person name="Antoshechkin I."/>
            <person name="Mortazavi A."/>
            <person name="Wong G."/>
            <person name="Sternberg P.W."/>
        </authorList>
    </citation>
    <scope>NUCLEOTIDE SEQUENCE [LARGE SCALE GENOMIC DNA]</scope>
    <source>
        <strain evidence="1">MT8872</strain>
    </source>
</reference>